<dbReference type="GO" id="GO:0005886">
    <property type="term" value="C:plasma membrane"/>
    <property type="evidence" value="ECO:0007669"/>
    <property type="project" value="UniProtKB-SubCell"/>
</dbReference>
<dbReference type="Pfam" id="PF00005">
    <property type="entry name" value="ABC_tran"/>
    <property type="match status" value="1"/>
</dbReference>
<dbReference type="InterPro" id="IPR039421">
    <property type="entry name" value="Type_1_exporter"/>
</dbReference>
<sequence>MLNKFFGGIKDIWFCTKYFAKFAWKHLPIYYLYILMSVIISTAGPFVSIIGSKYLINEIVYEQNRNMNMIIFWVAFICIGTYIHVVGNKFANEKQNYCNDQFDRMLHMEISSNTMKMKFEYTENSEMLDSINKAGRAFEQTNLIQGLTDGIVGLLSNILVLAGVIYIVVKCSVWLIIPVLLSFVVNTYITMKTTKIKEQYFSEAMEMDRVVDYYIDELTTGEYAKDIRIYHSDDMIIDNQKKQSNGIYNLSKKSEMKIWNKDKAAVTTTEVCDIVVYIILGINTLTEKITVGDFSSLVQAILKFTEALNGISRGLLELKYTASVLKYYIDYIEQAEIDRKYEESKNAVVPNINNGVSIEFKNVSFKYPNTDVYILKNINTIIHSGEHLSIVGKNGAGKTTFIKLLCRLYEVTEGEILVNGVNINHIEYSKYLDLLSVVFQDYKLMAFSIKDNIDMGQNKYPDVENKINELCEIVEIDSWINSLKDKQNTNLYKMFDESGIEPSGGQAQKLAIVRALYKDSPIVVLDEPTAALDPIAEFEVYNNFDKLVGGKTAVYISHRLSSCRFCDRIIVFDGGTIIEDGSHDKLMENQKGFYYNMYNTQAKHYQN</sequence>
<dbReference type="InterPro" id="IPR003593">
    <property type="entry name" value="AAA+_ATPase"/>
</dbReference>
<feature type="domain" description="ABC transporter" evidence="8">
    <location>
        <begin position="358"/>
        <end position="599"/>
    </location>
</feature>
<comment type="caution">
    <text evidence="9">The sequence shown here is derived from an EMBL/GenBank/DDBJ whole genome shotgun (WGS) entry which is preliminary data.</text>
</comment>
<evidence type="ECO:0000256" key="7">
    <source>
        <dbReference type="SAM" id="Phobius"/>
    </source>
</evidence>
<keyword evidence="6 7" id="KW-0472">Membrane</keyword>
<feature type="transmembrane region" description="Helical" evidence="7">
    <location>
        <begin position="173"/>
        <end position="191"/>
    </location>
</feature>
<protein>
    <submittedName>
        <fullName evidence="9">ABC transporter ATP-binding protein</fullName>
    </submittedName>
</protein>
<evidence type="ECO:0000256" key="5">
    <source>
        <dbReference type="ARBA" id="ARBA00022989"/>
    </source>
</evidence>
<keyword evidence="2 7" id="KW-0812">Transmembrane</keyword>
<feature type="transmembrane region" description="Helical" evidence="7">
    <location>
        <begin position="146"/>
        <end position="167"/>
    </location>
</feature>
<dbReference type="InterPro" id="IPR036640">
    <property type="entry name" value="ABC1_TM_sf"/>
</dbReference>
<dbReference type="GO" id="GO:0005524">
    <property type="term" value="F:ATP binding"/>
    <property type="evidence" value="ECO:0007669"/>
    <property type="project" value="UniProtKB-KW"/>
</dbReference>
<dbReference type="GO" id="GO:0015421">
    <property type="term" value="F:ABC-type oligopeptide transporter activity"/>
    <property type="evidence" value="ECO:0007669"/>
    <property type="project" value="TreeGrafter"/>
</dbReference>
<dbReference type="InterPro" id="IPR003439">
    <property type="entry name" value="ABC_transporter-like_ATP-bd"/>
</dbReference>
<evidence type="ECO:0000256" key="2">
    <source>
        <dbReference type="ARBA" id="ARBA00022692"/>
    </source>
</evidence>
<dbReference type="PROSITE" id="PS50893">
    <property type="entry name" value="ABC_TRANSPORTER_2"/>
    <property type="match status" value="1"/>
</dbReference>
<reference evidence="9 10" key="1">
    <citation type="submission" date="2018-08" db="EMBL/GenBank/DDBJ databases">
        <title>A genome reference for cultivated species of the human gut microbiota.</title>
        <authorList>
            <person name="Zou Y."/>
            <person name="Xue W."/>
            <person name="Luo G."/>
        </authorList>
    </citation>
    <scope>NUCLEOTIDE SEQUENCE [LARGE SCALE GENOMIC DNA]</scope>
    <source>
        <strain evidence="9 10">AM23-22</strain>
    </source>
</reference>
<keyword evidence="4 9" id="KW-0067">ATP-binding</keyword>
<organism evidence="9 10">
    <name type="scientific">Eubacterium ventriosum</name>
    <dbReference type="NCBI Taxonomy" id="39496"/>
    <lineage>
        <taxon>Bacteria</taxon>
        <taxon>Bacillati</taxon>
        <taxon>Bacillota</taxon>
        <taxon>Clostridia</taxon>
        <taxon>Eubacteriales</taxon>
        <taxon>Eubacteriaceae</taxon>
        <taxon>Eubacterium</taxon>
    </lineage>
</organism>
<dbReference type="PANTHER" id="PTHR43394">
    <property type="entry name" value="ATP-DEPENDENT PERMEASE MDL1, MITOCHONDRIAL"/>
    <property type="match status" value="1"/>
</dbReference>
<feature type="transmembrane region" description="Helical" evidence="7">
    <location>
        <begin position="70"/>
        <end position="87"/>
    </location>
</feature>
<evidence type="ECO:0000256" key="4">
    <source>
        <dbReference type="ARBA" id="ARBA00022840"/>
    </source>
</evidence>
<dbReference type="SMART" id="SM00382">
    <property type="entry name" value="AAA"/>
    <property type="match status" value="1"/>
</dbReference>
<evidence type="ECO:0000256" key="6">
    <source>
        <dbReference type="ARBA" id="ARBA00023136"/>
    </source>
</evidence>
<evidence type="ECO:0000256" key="1">
    <source>
        <dbReference type="ARBA" id="ARBA00004651"/>
    </source>
</evidence>
<evidence type="ECO:0000256" key="3">
    <source>
        <dbReference type="ARBA" id="ARBA00022741"/>
    </source>
</evidence>
<dbReference type="EMBL" id="QRHR01000003">
    <property type="protein sequence ID" value="RHF89684.1"/>
    <property type="molecule type" value="Genomic_DNA"/>
</dbReference>
<dbReference type="SUPFAM" id="SSF90123">
    <property type="entry name" value="ABC transporter transmembrane region"/>
    <property type="match status" value="1"/>
</dbReference>
<comment type="subcellular location">
    <subcellularLocation>
        <location evidence="1">Cell membrane</location>
        <topology evidence="1">Multi-pass membrane protein</topology>
    </subcellularLocation>
</comment>
<dbReference type="Gene3D" id="1.20.1560.10">
    <property type="entry name" value="ABC transporter type 1, transmembrane domain"/>
    <property type="match status" value="1"/>
</dbReference>
<feature type="transmembrane region" description="Helical" evidence="7">
    <location>
        <begin position="30"/>
        <end position="50"/>
    </location>
</feature>
<keyword evidence="5 7" id="KW-1133">Transmembrane helix</keyword>
<name>A0A414R9E6_9FIRM</name>
<gene>
    <name evidence="9" type="ORF">DW652_04200</name>
</gene>
<dbReference type="InterPro" id="IPR027417">
    <property type="entry name" value="P-loop_NTPase"/>
</dbReference>
<keyword evidence="3" id="KW-0547">Nucleotide-binding</keyword>
<dbReference type="Proteomes" id="UP000286186">
    <property type="component" value="Unassembled WGS sequence"/>
</dbReference>
<dbReference type="Gene3D" id="3.40.50.300">
    <property type="entry name" value="P-loop containing nucleotide triphosphate hydrolases"/>
    <property type="match status" value="1"/>
</dbReference>
<evidence type="ECO:0000313" key="10">
    <source>
        <dbReference type="Proteomes" id="UP000286186"/>
    </source>
</evidence>
<dbReference type="AlphaFoldDB" id="A0A414R9E6"/>
<evidence type="ECO:0000313" key="9">
    <source>
        <dbReference type="EMBL" id="RHF89684.1"/>
    </source>
</evidence>
<evidence type="ECO:0000259" key="8">
    <source>
        <dbReference type="PROSITE" id="PS50893"/>
    </source>
</evidence>
<dbReference type="GO" id="GO:0016887">
    <property type="term" value="F:ATP hydrolysis activity"/>
    <property type="evidence" value="ECO:0007669"/>
    <property type="project" value="InterPro"/>
</dbReference>
<dbReference type="SUPFAM" id="SSF52540">
    <property type="entry name" value="P-loop containing nucleoside triphosphate hydrolases"/>
    <property type="match status" value="1"/>
</dbReference>
<accession>A0A414R9E6</accession>
<proteinExistence type="predicted"/>
<dbReference type="PANTHER" id="PTHR43394:SF1">
    <property type="entry name" value="ATP-BINDING CASSETTE SUB-FAMILY B MEMBER 10, MITOCHONDRIAL"/>
    <property type="match status" value="1"/>
</dbReference>
<dbReference type="RefSeq" id="WP_118231446.1">
    <property type="nucleotide sequence ID" value="NZ_QRHR01000003.1"/>
</dbReference>